<organism evidence="2">
    <name type="scientific">viral metagenome</name>
    <dbReference type="NCBI Taxonomy" id="1070528"/>
    <lineage>
        <taxon>unclassified sequences</taxon>
        <taxon>metagenomes</taxon>
        <taxon>organismal metagenomes</taxon>
    </lineage>
</organism>
<accession>A0A6H1ZZ28</accession>
<feature type="region of interest" description="Disordered" evidence="1">
    <location>
        <begin position="97"/>
        <end position="144"/>
    </location>
</feature>
<dbReference type="EMBL" id="MT144401">
    <property type="protein sequence ID" value="QJA53186.1"/>
    <property type="molecule type" value="Genomic_DNA"/>
</dbReference>
<dbReference type="AlphaFoldDB" id="A0A6H1ZZ28"/>
<gene>
    <name evidence="3" type="ORF">MM415B02934_0002</name>
    <name evidence="2" type="ORF">TM448A03295_0003</name>
</gene>
<dbReference type="EMBL" id="MT142723">
    <property type="protein sequence ID" value="QJA87639.1"/>
    <property type="molecule type" value="Genomic_DNA"/>
</dbReference>
<evidence type="ECO:0000256" key="1">
    <source>
        <dbReference type="SAM" id="MobiDB-lite"/>
    </source>
</evidence>
<reference evidence="2" key="1">
    <citation type="submission" date="2020-03" db="EMBL/GenBank/DDBJ databases">
        <title>The deep terrestrial virosphere.</title>
        <authorList>
            <person name="Holmfeldt K."/>
            <person name="Nilsson E."/>
            <person name="Simone D."/>
            <person name="Lopez-Fernandez M."/>
            <person name="Wu X."/>
            <person name="de Brujin I."/>
            <person name="Lundin D."/>
            <person name="Andersson A."/>
            <person name="Bertilsson S."/>
            <person name="Dopson M."/>
        </authorList>
    </citation>
    <scope>NUCLEOTIDE SEQUENCE</scope>
    <source>
        <strain evidence="3">MM415B02934</strain>
        <strain evidence="2">TM448A03295</strain>
    </source>
</reference>
<proteinExistence type="predicted"/>
<evidence type="ECO:0000313" key="3">
    <source>
        <dbReference type="EMBL" id="QJA87639.1"/>
    </source>
</evidence>
<evidence type="ECO:0000313" key="2">
    <source>
        <dbReference type="EMBL" id="QJA53186.1"/>
    </source>
</evidence>
<name>A0A6H1ZZ28_9ZZZZ</name>
<sequence>MEYLRIRNWERWQTYRKDRGQPPWIKIHRRIRLNPDWVELSDAERGQLVAIWLLAADKDGAIPASPSTIQKLCFMTKEPNLNKFTDLGFIEEGWRPGDAGMAPGRQPDVTPKAKAKAEAEAEAEESEYTLSSSEPEKIGSGGRNSCPQKEILQLYHEILPSLPIIREWPVHLQKRLRARWKESDIRQSLDWWNKYFRFISESTFLMGKDTDFQVDLEWIIGPRNMTKILNGRYHKNKYSGIDEWLKIRQERRQQNGSMQ</sequence>
<protein>
    <submittedName>
        <fullName evidence="2">Uncharacterized protein</fullName>
    </submittedName>
</protein>